<evidence type="ECO:0000313" key="3">
    <source>
        <dbReference type="EMBL" id="MBM6674680.1"/>
    </source>
</evidence>
<gene>
    <name evidence="3" type="ORF">H6A34_12440</name>
</gene>
<feature type="chain" id="PRO_5036961042" evidence="2">
    <location>
        <begin position="21"/>
        <end position="221"/>
    </location>
</feature>
<keyword evidence="4" id="KW-1185">Reference proteome</keyword>
<keyword evidence="2" id="KW-0732">Signal</keyword>
<dbReference type="Proteomes" id="UP000706891">
    <property type="component" value="Unassembled WGS sequence"/>
</dbReference>
<dbReference type="EMBL" id="JACJJG010000112">
    <property type="protein sequence ID" value="MBM6674680.1"/>
    <property type="molecule type" value="Genomic_DNA"/>
</dbReference>
<comment type="caution">
    <text evidence="3">The sequence shown here is derived from an EMBL/GenBank/DDBJ whole genome shotgun (WGS) entry which is preliminary data.</text>
</comment>
<name>A0A939B8B7_9BACT</name>
<sequence length="221" mass="25436">MKRTILYLVTMLTAVMTSQAMTYTQAQREALFLTDKMAYELGLTESQYNAVYEINFDYLVSLSTQADLYDTGWYRRNLDLGYVLTAAQYGRYCTIEYFYRPVYWSSGFRYRIYSRYADRSRLYYGRPKVYATYRGGHSWRSNGGKSWYKGRTYSSGGKMKVVNRVNVSTGSRNHSKKTSHAVKATPAKKSGHAVKPSTAKRTTKANKRNGNFKGKSGKVKR</sequence>
<feature type="region of interest" description="Disordered" evidence="1">
    <location>
        <begin position="168"/>
        <end position="221"/>
    </location>
</feature>
<organism evidence="3 4">
    <name type="scientific">Marseilla massiliensis</name>
    <dbReference type="NCBI Taxonomy" id="1841864"/>
    <lineage>
        <taxon>Bacteria</taxon>
        <taxon>Pseudomonadati</taxon>
        <taxon>Bacteroidota</taxon>
        <taxon>Bacteroidia</taxon>
        <taxon>Bacteroidales</taxon>
        <taxon>Prevotellaceae</taxon>
        <taxon>Marseilla</taxon>
    </lineage>
</organism>
<protein>
    <submittedName>
        <fullName evidence="3">Uncharacterized protein</fullName>
    </submittedName>
</protein>
<evidence type="ECO:0000256" key="1">
    <source>
        <dbReference type="SAM" id="MobiDB-lite"/>
    </source>
</evidence>
<reference evidence="3" key="1">
    <citation type="submission" date="2020-08" db="EMBL/GenBank/DDBJ databases">
        <authorList>
            <person name="Cejkova D."/>
            <person name="Kubasova T."/>
            <person name="Jahodarova E."/>
            <person name="Rychlik I."/>
        </authorList>
    </citation>
    <scope>NUCLEOTIDE SEQUENCE</scope>
    <source>
        <strain evidence="3">An824</strain>
    </source>
</reference>
<dbReference type="AlphaFoldDB" id="A0A939B8B7"/>
<accession>A0A939B8B7</accession>
<proteinExistence type="predicted"/>
<feature type="signal peptide" evidence="2">
    <location>
        <begin position="1"/>
        <end position="20"/>
    </location>
</feature>
<dbReference type="RefSeq" id="WP_205105783.1">
    <property type="nucleotide sequence ID" value="NZ_JACJJG010000112.1"/>
</dbReference>
<evidence type="ECO:0000256" key="2">
    <source>
        <dbReference type="SAM" id="SignalP"/>
    </source>
</evidence>
<reference evidence="3" key="2">
    <citation type="journal article" date="2021" name="Sci. Rep.">
        <title>The distribution of antibiotic resistance genes in chicken gut microbiota commensals.</title>
        <authorList>
            <person name="Juricova H."/>
            <person name="Matiasovicova J."/>
            <person name="Kubasova T."/>
            <person name="Cejkova D."/>
            <person name="Rychlik I."/>
        </authorList>
    </citation>
    <scope>NUCLEOTIDE SEQUENCE</scope>
    <source>
        <strain evidence="3">An824</strain>
    </source>
</reference>
<evidence type="ECO:0000313" key="4">
    <source>
        <dbReference type="Proteomes" id="UP000706891"/>
    </source>
</evidence>